<feature type="region of interest" description="Disordered" evidence="1">
    <location>
        <begin position="172"/>
        <end position="209"/>
    </location>
</feature>
<proteinExistence type="predicted"/>
<gene>
    <name evidence="2" type="ORF">BD310DRAFT_1042279</name>
</gene>
<feature type="compositionally biased region" description="Acidic residues" evidence="1">
    <location>
        <begin position="1159"/>
        <end position="1172"/>
    </location>
</feature>
<protein>
    <recommendedName>
        <fullName evidence="4">Telomere-associated protein Rif1 N-terminal domain-containing protein</fullName>
    </recommendedName>
</protein>
<organism evidence="2 3">
    <name type="scientific">Dichomitus squalens</name>
    <dbReference type="NCBI Taxonomy" id="114155"/>
    <lineage>
        <taxon>Eukaryota</taxon>
        <taxon>Fungi</taxon>
        <taxon>Dikarya</taxon>
        <taxon>Basidiomycota</taxon>
        <taxon>Agaricomycotina</taxon>
        <taxon>Agaricomycetes</taxon>
        <taxon>Polyporales</taxon>
        <taxon>Polyporaceae</taxon>
        <taxon>Dichomitus</taxon>
    </lineage>
</organism>
<feature type="region of interest" description="Disordered" evidence="1">
    <location>
        <begin position="1151"/>
        <end position="1172"/>
    </location>
</feature>
<keyword evidence="3" id="KW-1185">Reference proteome</keyword>
<evidence type="ECO:0000313" key="2">
    <source>
        <dbReference type="EMBL" id="TBU53659.1"/>
    </source>
</evidence>
<feature type="region of interest" description="Disordered" evidence="1">
    <location>
        <begin position="1497"/>
        <end position="1601"/>
    </location>
</feature>
<dbReference type="InterPro" id="IPR016024">
    <property type="entry name" value="ARM-type_fold"/>
</dbReference>
<reference evidence="2 3" key="1">
    <citation type="submission" date="2019-01" db="EMBL/GenBank/DDBJ databases">
        <title>Draft genome sequences of three monokaryotic isolates of the white-rot basidiomycete fungus Dichomitus squalens.</title>
        <authorList>
            <consortium name="DOE Joint Genome Institute"/>
            <person name="Lopez S.C."/>
            <person name="Andreopoulos B."/>
            <person name="Pangilinan J."/>
            <person name="Lipzen A."/>
            <person name="Riley R."/>
            <person name="Ahrendt S."/>
            <person name="Ng V."/>
            <person name="Barry K."/>
            <person name="Daum C."/>
            <person name="Grigoriev I.V."/>
            <person name="Hilden K.S."/>
            <person name="Makela M.R."/>
            <person name="de Vries R.P."/>
        </authorList>
    </citation>
    <scope>NUCLEOTIDE SEQUENCE [LARGE SCALE GENOMIC DNA]</scope>
    <source>
        <strain evidence="2 3">CBS 464.89</strain>
    </source>
</reference>
<dbReference type="EMBL" id="ML145208">
    <property type="protein sequence ID" value="TBU53659.1"/>
    <property type="molecule type" value="Genomic_DNA"/>
</dbReference>
<dbReference type="STRING" id="114155.A0A4Q9PFD9"/>
<feature type="region of interest" description="Disordered" evidence="1">
    <location>
        <begin position="1351"/>
        <end position="1392"/>
    </location>
</feature>
<evidence type="ECO:0000313" key="3">
    <source>
        <dbReference type="Proteomes" id="UP000292082"/>
    </source>
</evidence>
<dbReference type="SUPFAM" id="SSF48371">
    <property type="entry name" value="ARM repeat"/>
    <property type="match status" value="1"/>
</dbReference>
<feature type="compositionally biased region" description="Low complexity" evidence="1">
    <location>
        <begin position="1542"/>
        <end position="1556"/>
    </location>
</feature>
<feature type="compositionally biased region" description="Polar residues" evidence="1">
    <location>
        <begin position="178"/>
        <end position="190"/>
    </location>
</feature>
<accession>A0A4Q9PFD9</accession>
<dbReference type="Proteomes" id="UP000292082">
    <property type="component" value="Unassembled WGS sequence"/>
</dbReference>
<feature type="region of interest" description="Disordered" evidence="1">
    <location>
        <begin position="1191"/>
        <end position="1270"/>
    </location>
</feature>
<feature type="compositionally biased region" description="Low complexity" evidence="1">
    <location>
        <begin position="1575"/>
        <end position="1601"/>
    </location>
</feature>
<evidence type="ECO:0000256" key="1">
    <source>
        <dbReference type="SAM" id="MobiDB-lite"/>
    </source>
</evidence>
<sequence>MSLPTPPGTSHRDEKENRTPRFARVSWSDTAKLHPITDSPPRTSSAKSSAFKAGPSRSILKKTTYPLLPPIDEDAAQKESTPEPEDPLADLHYLERPMARIISPEASLCDLIQAYTSLAARLRNCVTGNTDADASWPLFQPLRKHRRAFIEAMVRDMNQVFVDPLEGAAPTGLIDPLSSPSREPPSTASLPSPRDSPKKTKKRGMSEEQVKRARDLCGICHAVMRLLSVIFTLPSLYNLFNEEELGYIFTQVLAIPLVNELPTPNARKTYALAIWLIQVQRLPAEVLEPAKNRIAYALRRGIGGELGKEGKKGSVSDGLKAVHDLALYQPAIFVPSFVSVLGRILDNLLAPTLAMRGQACHALGGLALAAASLPPSEAHTRMSTIVASRLMKPADASPATPSKKLEASPSKDSILVRTLRTTLQAAEPRHSAQGPVWAFSVIAHLIVLLGPTVYLHPELTRTISALFSLGMRHTKSSVRALGCLAWRSMTWAFCRPPHVKVAIDTESDGEDESATEEDVVSERRRHDEVLRNNFRLLPSIVDMGAGVSTVGALLGQEVMDDMSVFGALRVLRTMSRKGGVTCKDAMDLTRHLLSAASLAYGTTEDSNWNHRKLLVHDFFSANPGLLTAEWKTLSSTVKPLIEQCPQISDVRTLTLEEISAEGMWDEFVAIWRDGLAVLRLSWGSEEVPTEVREIWFNLLKCKAAPLLDSDDLDGLAELAANTRDILVGILDDPELDFTLRRDDDNDVPPSPVKQAGLPENVKGTDRPLPESRWNFAVKLFLVRDLFTITRAIFPPEVFGDLAECVLRYLNANEELLVGDVQCSDEVREQWACLCAEAAFACDLNVVQSFWENSLHKARRDSDWDADVRASVWQAFVDRWNSGDASGERSWEAAIILLSAPFIEPSCWEMASDDLDTWDSLLRRAIDAALDHGIDAITLIDQLAGVIATGHSPSTPSAVRVADLLLSNVEIADARQAPTEIFEFANDTLNAAYPPAPRHKVMCMWLLRTLTRVIDACPQELCSSVLELLLEGLRAWIGDDFEVCSEEEYVADILPLYQTVLVSMQPLAKDLNVLDVLGPLLAAPFYGRRDKHTGAVDAFSEFWQATYAELPEPSCGYPESIAMCLDAVAQAKREEEEDAMKVENMTVICDDLPSPSLEVAPEDDTDLESEDEGSVVIPSPVIPARASTPFLKSAISREPSPVAPVPSTPKRSPVMRTSPSRPEKLDVKDQLSAIPLDVSPSVDASPNHSPATPKRSAAKKDKENRSPRSAIASVTERLAARSPFLLESILGKRPHYDDTEDMASLDEKLSKKGRLEASPLAPSAFSNLQVYTTMHDTSDTLQQLALPSKSAAKIETSSAQSHDDNASVASDAESETSAVDATPTPASRKRKGVFMDAVEVPSVQQIRARGRHSLESIEHASEADAELKPQSAAEDPKPTIRRTRSATKLLGKNADFQKLETPKRRKTTRAAELREEAAGMSSPIRLLLDAPQFGSDDSIMATSPAIDVSDMPPSDDDPHLGQVTPHRLVSPSLRRVKRMAFTSSDPPSDDSNMSNSPSRDRVSRRTAWLKSKHFSSSKLFPRNPRSRTSATPSSSSALGSDF</sequence>
<feature type="region of interest" description="Disordered" evidence="1">
    <location>
        <begin position="740"/>
        <end position="763"/>
    </location>
</feature>
<feature type="region of interest" description="Disordered" evidence="1">
    <location>
        <begin position="1419"/>
        <end position="1479"/>
    </location>
</feature>
<evidence type="ECO:0008006" key="4">
    <source>
        <dbReference type="Google" id="ProtNLM"/>
    </source>
</evidence>
<name>A0A4Q9PFD9_9APHY</name>
<feature type="region of interest" description="Disordered" evidence="1">
    <location>
        <begin position="1"/>
        <end position="57"/>
    </location>
</feature>
<feature type="compositionally biased region" description="Basic and acidic residues" evidence="1">
    <location>
        <begin position="10"/>
        <end position="19"/>
    </location>
</feature>